<feature type="compositionally biased region" description="Low complexity" evidence="1">
    <location>
        <begin position="1"/>
        <end position="26"/>
    </location>
</feature>
<dbReference type="EMBL" id="BRXZ01001355">
    <property type="protein sequence ID" value="GMH69148.1"/>
    <property type="molecule type" value="Genomic_DNA"/>
</dbReference>
<dbReference type="OrthoDB" id="7459479at2759"/>
<feature type="region of interest" description="Disordered" evidence="1">
    <location>
        <begin position="1"/>
        <end position="101"/>
    </location>
</feature>
<feature type="compositionally biased region" description="Polar residues" evidence="1">
    <location>
        <begin position="47"/>
        <end position="59"/>
    </location>
</feature>
<accession>A0A9W7EAP8</accession>
<proteinExistence type="predicted"/>
<protein>
    <recommendedName>
        <fullName evidence="4">Methyltransferase domain-containing protein</fullName>
    </recommendedName>
</protein>
<organism evidence="2 3">
    <name type="scientific">Triparma retinervis</name>
    <dbReference type="NCBI Taxonomy" id="2557542"/>
    <lineage>
        <taxon>Eukaryota</taxon>
        <taxon>Sar</taxon>
        <taxon>Stramenopiles</taxon>
        <taxon>Ochrophyta</taxon>
        <taxon>Bolidophyceae</taxon>
        <taxon>Parmales</taxon>
        <taxon>Triparmaceae</taxon>
        <taxon>Triparma</taxon>
    </lineage>
</organism>
<reference evidence="2" key="1">
    <citation type="submission" date="2022-07" db="EMBL/GenBank/DDBJ databases">
        <title>Genome analysis of Parmales, a sister group of diatoms, reveals the evolutionary specialization of diatoms from phago-mixotrophs to photoautotrophs.</title>
        <authorList>
            <person name="Ban H."/>
            <person name="Sato S."/>
            <person name="Yoshikawa S."/>
            <person name="Kazumasa Y."/>
            <person name="Nakamura Y."/>
            <person name="Ichinomiya M."/>
            <person name="Saitoh K."/>
            <person name="Sato N."/>
            <person name="Blanc-Mathieu R."/>
            <person name="Endo H."/>
            <person name="Kuwata A."/>
            <person name="Ogata H."/>
        </authorList>
    </citation>
    <scope>NUCLEOTIDE SEQUENCE</scope>
</reference>
<dbReference type="PANTHER" id="PTHR36971:SF1">
    <property type="entry name" value="METHYLTRANSFERASE DOMAIN-CONTAINING PROTEIN"/>
    <property type="match status" value="1"/>
</dbReference>
<name>A0A9W7EAP8_9STRA</name>
<feature type="compositionally biased region" description="Basic and acidic residues" evidence="1">
    <location>
        <begin position="61"/>
        <end position="99"/>
    </location>
</feature>
<gene>
    <name evidence="2" type="ORF">TrRE_jg6069</name>
</gene>
<evidence type="ECO:0000256" key="1">
    <source>
        <dbReference type="SAM" id="MobiDB-lite"/>
    </source>
</evidence>
<evidence type="ECO:0000313" key="3">
    <source>
        <dbReference type="Proteomes" id="UP001165082"/>
    </source>
</evidence>
<comment type="caution">
    <text evidence="2">The sequence shown here is derived from an EMBL/GenBank/DDBJ whole genome shotgun (WGS) entry which is preliminary data.</text>
</comment>
<evidence type="ECO:0000313" key="2">
    <source>
        <dbReference type="EMBL" id="GMH69148.1"/>
    </source>
</evidence>
<dbReference type="PANTHER" id="PTHR36971">
    <property type="entry name" value="UNNAMED PRODUCT"/>
    <property type="match status" value="1"/>
</dbReference>
<dbReference type="Proteomes" id="UP001165082">
    <property type="component" value="Unassembled WGS sequence"/>
</dbReference>
<dbReference type="AlphaFoldDB" id="A0A9W7EAP8"/>
<evidence type="ECO:0008006" key="4">
    <source>
        <dbReference type="Google" id="ProtNLM"/>
    </source>
</evidence>
<keyword evidence="3" id="KW-1185">Reference proteome</keyword>
<sequence>MTEFTQRTTINDIPTTTTSSVTSVDVAQMSSLTTEGEMEIGAKKSPPNLSIDHQPTNPERSVAHDKEKRREEGKRRAKEIAIARKKKEEADSTRKDHNGHGAHNAVKALRFVKWILSTFKDLPLSVVDVAAGTGEVAVRLTFCHHVPSWTVDVRGHDDLHLDTLKKKIIKKLPKKWQEKLICLLPEELRVRAESKMPVQIIERFDSLSQVEGNPALMSAIRGSSLLLGLHADASTEPIVDLAVKYNKAFAVVPCCVFPNLFKQRRTDEGREVRNTDDFIRYLQLVRGEGRFEKETLDFPGKNQVVFWRGKEVVMEKVLNKVKEGDCAIVKWKKGQAQGSGPPLSELEEGTRGFGTVAFFEGDGRELGDVVRRVKGARDVGIFVTRERTEFVPEWVDWYVVVGEDYRWGFKNVAVKEWAGGNGEIWRVDAVAVKGGESLG</sequence>